<reference evidence="10" key="1">
    <citation type="submission" date="2019-08" db="EMBL/GenBank/DDBJ databases">
        <title>The improved chromosome-level genome for the pearl oyster Pinctada fucata martensii using PacBio sequencing and Hi-C.</title>
        <authorList>
            <person name="Zheng Z."/>
        </authorList>
    </citation>
    <scope>NUCLEOTIDE SEQUENCE</scope>
    <source>
        <strain evidence="10">ZZ-2019</strain>
        <tissue evidence="10">Adductor muscle</tissue>
    </source>
</reference>
<proteinExistence type="inferred from homology"/>
<dbReference type="InterPro" id="IPR012337">
    <property type="entry name" value="RNaseH-like_sf"/>
</dbReference>
<comment type="caution">
    <text evidence="10">The sequence shown here is derived from an EMBL/GenBank/DDBJ whole genome shotgun (WGS) entry which is preliminary data.</text>
</comment>
<evidence type="ECO:0000256" key="6">
    <source>
        <dbReference type="ARBA" id="ARBA00022932"/>
    </source>
</evidence>
<evidence type="ECO:0000313" key="11">
    <source>
        <dbReference type="Proteomes" id="UP001186944"/>
    </source>
</evidence>
<evidence type="ECO:0000256" key="2">
    <source>
        <dbReference type="ARBA" id="ARBA00012417"/>
    </source>
</evidence>
<keyword evidence="3" id="KW-0808">Transferase</keyword>
<dbReference type="Proteomes" id="UP001186944">
    <property type="component" value="Unassembled WGS sequence"/>
</dbReference>
<feature type="domain" description="DNA-directed DNA polymerase family B mitochondria/virus" evidence="9">
    <location>
        <begin position="887"/>
        <end position="1100"/>
    </location>
</feature>
<dbReference type="Pfam" id="PF03175">
    <property type="entry name" value="DNA_pol_B_2"/>
    <property type="match status" value="2"/>
</dbReference>
<evidence type="ECO:0000259" key="9">
    <source>
        <dbReference type="Pfam" id="PF03175"/>
    </source>
</evidence>
<evidence type="ECO:0000256" key="7">
    <source>
        <dbReference type="ARBA" id="ARBA00023125"/>
    </source>
</evidence>
<dbReference type="InterPro" id="IPR043502">
    <property type="entry name" value="DNA/RNA_pol_sf"/>
</dbReference>
<dbReference type="GO" id="GO:0003677">
    <property type="term" value="F:DNA binding"/>
    <property type="evidence" value="ECO:0007669"/>
    <property type="project" value="UniProtKB-KW"/>
</dbReference>
<keyword evidence="11" id="KW-1185">Reference proteome</keyword>
<name>A0AA88YJX9_PINIB</name>
<dbReference type="InterPro" id="IPR036397">
    <property type="entry name" value="RNaseH_sf"/>
</dbReference>
<sequence length="1295" mass="149671">MFDDVLSQARRHDADLGRVVLSHPNLNNPIVVPLQPWQNLNADTVMSEITKVLNSNETIHVDEHLLVTVGSIDLPKGGGWSGNKLPVTSLFGSCNSLVRKKSILNVENDNNLCLPISIGICFMKTCKKVDAATWSRLIGNDPGTTLDHVIHHKTVPKWYYGNMLKKSRKKCQTSMVLELCSRAGVPINRYLGFNDIEPFENLLNVSINVVSSRVGNKFIRVVEDTDRSRLYLYHVETENEKHWHGIGSIQGFFNGSYFCHTCLKAYKDKYKHTCPTSCDVCLHDVCPKTENQVGCRICGRVCRSLACFERHKVGKTLHNNETIPPACDLWHQCKECRVKLSVAHRDPKLHVCGEWQCRSCSEYHVGEHHCYQMSTNSDPGERKKKKFVFYDFETRQDDIFQCEQGYTPARIRCRECVRNDQPCVNCRLCQHCEDPSCGLQQHKVNFAVLQTPCHACEKEELNKHSTCVKCGVRCHKCAKMKKSKFVGPPCPDTCGDRELIFRGEKTEEEFCAYVCQPHMKNTILIAHNAKSLDLYPILEVLIDRHSIRPDKIIYNGSKVMYMHIANKLNLTFLDSLNFLPMKLAKIPGAFGLEELSKGSFPHFFNTKENQMYVGSYPALQFYGYDFMSSGERKSHDKRKFKCSTRWHDFKDQGVDPFAYVTIASVCMGIYKTLFLKHNVEVEITRDLTSTWQALNDCEGVTGVWLDGKWSALSDLKKEDNTEVGKQRLKSPIAAVPSQGYVSKDHYSKVSIQWLEWLMYRSRQCGTPRHIRHALNGGEHHVPGNNYRCDGFVENPEGKGTIYEFYGCVYHGCPKCFQQDRSNVKHPATNQTLDELYKMTKRRERELKELGYNLIVVWEHQFRYQLHNNTELQQFVSTLDLEDRLDPRDIFFAGRTNAVKLHYEAKENEKIQYYDFTSLYPWTNKYCRYPVGHPTIIKNDFQDISNYFGLAKIKVIPPRKLYHPVLPYRSQGKLKFPLCRTCVDAENQHACTCSIEKRVITGTWCTPEIQMAEDSGFPSECDSEESKREYIRQYKENEGIDLEYDRIQKNSGLRCLVKLCLNSFWGKFGQRLNMKQSKFFHESEFDKFFQLLSDPTKVPHNFHIISRDTLQFEWCNNHLFMPSDCKTNIFLASFTSAHARLRLFSVLDRLGENVLYFDTDSIIFKTLKSDDLHYLPIGNYLGELTNEITPEDGHIVEFVSGGPKNYAYRTLSGREECKVRGFTLNWANSKVINFKAIKSVICTAQDKRIETINPCKISRDSRKRKLLNRRETKQYQMVYNKRRILPNLDTLPFGYC</sequence>
<dbReference type="Gene3D" id="1.10.287.690">
    <property type="entry name" value="Helix hairpin bin"/>
    <property type="match status" value="1"/>
</dbReference>
<keyword evidence="5" id="KW-0235">DNA replication</keyword>
<evidence type="ECO:0000256" key="4">
    <source>
        <dbReference type="ARBA" id="ARBA00022695"/>
    </source>
</evidence>
<dbReference type="GO" id="GO:0006260">
    <property type="term" value="P:DNA replication"/>
    <property type="evidence" value="ECO:0007669"/>
    <property type="project" value="UniProtKB-KW"/>
</dbReference>
<dbReference type="InterPro" id="IPR004868">
    <property type="entry name" value="DNA-dir_DNA_pol_B_mt/vir"/>
</dbReference>
<dbReference type="InterPro" id="IPR023211">
    <property type="entry name" value="DNA_pol_palm_dom_sf"/>
</dbReference>
<evidence type="ECO:0000256" key="3">
    <source>
        <dbReference type="ARBA" id="ARBA00022679"/>
    </source>
</evidence>
<protein>
    <recommendedName>
        <fullName evidence="2">DNA-directed DNA polymerase</fullName>
        <ecNumber evidence="2">2.7.7.7</ecNumber>
    </recommendedName>
</protein>
<keyword evidence="7" id="KW-0238">DNA-binding</keyword>
<dbReference type="Gene3D" id="3.30.1770.10">
    <property type="entry name" value="TPR 1 domain of DNA polymerase"/>
    <property type="match status" value="1"/>
</dbReference>
<dbReference type="PANTHER" id="PTHR33568:SF3">
    <property type="entry name" value="DNA-DIRECTED DNA POLYMERASE"/>
    <property type="match status" value="1"/>
</dbReference>
<dbReference type="SUPFAM" id="SSF56672">
    <property type="entry name" value="DNA/RNA polymerases"/>
    <property type="match status" value="1"/>
</dbReference>
<dbReference type="Gene3D" id="3.90.1600.10">
    <property type="entry name" value="Palm domain of DNA polymerase"/>
    <property type="match status" value="2"/>
</dbReference>
<dbReference type="PANTHER" id="PTHR33568">
    <property type="entry name" value="DNA POLYMERASE"/>
    <property type="match status" value="1"/>
</dbReference>
<gene>
    <name evidence="10" type="ORF">FSP39_005601</name>
</gene>
<accession>A0AA88YJX9</accession>
<comment type="catalytic activity">
    <reaction evidence="8">
        <text>DNA(n) + a 2'-deoxyribonucleoside 5'-triphosphate = DNA(n+1) + diphosphate</text>
        <dbReference type="Rhea" id="RHEA:22508"/>
        <dbReference type="Rhea" id="RHEA-COMP:17339"/>
        <dbReference type="Rhea" id="RHEA-COMP:17340"/>
        <dbReference type="ChEBI" id="CHEBI:33019"/>
        <dbReference type="ChEBI" id="CHEBI:61560"/>
        <dbReference type="ChEBI" id="CHEBI:173112"/>
        <dbReference type="EC" id="2.7.7.7"/>
    </reaction>
</comment>
<dbReference type="Gene3D" id="3.30.420.10">
    <property type="entry name" value="Ribonuclease H-like superfamily/Ribonuclease H"/>
    <property type="match status" value="1"/>
</dbReference>
<dbReference type="GO" id="GO:0003887">
    <property type="term" value="F:DNA-directed DNA polymerase activity"/>
    <property type="evidence" value="ECO:0007669"/>
    <property type="project" value="UniProtKB-KW"/>
</dbReference>
<evidence type="ECO:0000313" key="10">
    <source>
        <dbReference type="EMBL" id="KAK3107030.1"/>
    </source>
</evidence>
<evidence type="ECO:0000256" key="8">
    <source>
        <dbReference type="ARBA" id="ARBA00049244"/>
    </source>
</evidence>
<keyword evidence="4" id="KW-0548">Nucleotidyltransferase</keyword>
<evidence type="ECO:0000256" key="5">
    <source>
        <dbReference type="ARBA" id="ARBA00022705"/>
    </source>
</evidence>
<evidence type="ECO:0000256" key="1">
    <source>
        <dbReference type="ARBA" id="ARBA00005755"/>
    </source>
</evidence>
<feature type="domain" description="DNA-directed DNA polymerase family B mitochondria/virus" evidence="9">
    <location>
        <begin position="520"/>
        <end position="629"/>
    </location>
</feature>
<dbReference type="EMBL" id="VSWD01000002">
    <property type="protein sequence ID" value="KAK3107030.1"/>
    <property type="molecule type" value="Genomic_DNA"/>
</dbReference>
<dbReference type="GO" id="GO:0000166">
    <property type="term" value="F:nucleotide binding"/>
    <property type="evidence" value="ECO:0007669"/>
    <property type="project" value="InterPro"/>
</dbReference>
<dbReference type="SUPFAM" id="SSF53098">
    <property type="entry name" value="Ribonuclease H-like"/>
    <property type="match status" value="1"/>
</dbReference>
<organism evidence="10 11">
    <name type="scientific">Pinctada imbricata</name>
    <name type="common">Atlantic pearl-oyster</name>
    <name type="synonym">Pinctada martensii</name>
    <dbReference type="NCBI Taxonomy" id="66713"/>
    <lineage>
        <taxon>Eukaryota</taxon>
        <taxon>Metazoa</taxon>
        <taxon>Spiralia</taxon>
        <taxon>Lophotrochozoa</taxon>
        <taxon>Mollusca</taxon>
        <taxon>Bivalvia</taxon>
        <taxon>Autobranchia</taxon>
        <taxon>Pteriomorphia</taxon>
        <taxon>Pterioida</taxon>
        <taxon>Pterioidea</taxon>
        <taxon>Pteriidae</taxon>
        <taxon>Pinctada</taxon>
    </lineage>
</organism>
<comment type="similarity">
    <text evidence="1">Belongs to the DNA polymerase type-B family.</text>
</comment>
<keyword evidence="6" id="KW-0239">DNA-directed DNA polymerase</keyword>
<dbReference type="EC" id="2.7.7.7" evidence="2"/>